<dbReference type="GO" id="GO:0042795">
    <property type="term" value="P:snRNA transcription by RNA polymerase II"/>
    <property type="evidence" value="ECO:0007669"/>
    <property type="project" value="Ensembl"/>
</dbReference>
<dbReference type="Pfam" id="PF15497">
    <property type="entry name" value="SNAPC5"/>
    <property type="match status" value="1"/>
</dbReference>
<dbReference type="GO" id="GO:0006384">
    <property type="term" value="P:transcription initiation at RNA polymerase III promoter"/>
    <property type="evidence" value="ECO:0007669"/>
    <property type="project" value="InterPro"/>
</dbReference>
<protein>
    <submittedName>
        <fullName evidence="1">Small nuclear RNA activating complex polypeptide 5</fullName>
    </submittedName>
</protein>
<dbReference type="PANTHER" id="PTHR15333">
    <property type="entry name" value="SNRNA-ACTIVATING PROTEIN COMPLEX SUBUNIT 5"/>
    <property type="match status" value="1"/>
</dbReference>
<proteinExistence type="predicted"/>
<dbReference type="AlphaFoldDB" id="A0A8C6CHS3"/>
<dbReference type="GO" id="GO:0016604">
    <property type="term" value="C:nuclear body"/>
    <property type="evidence" value="ECO:0007669"/>
    <property type="project" value="Ensembl"/>
</dbReference>
<organism evidence="1 2">
    <name type="scientific">Moschus moschiferus</name>
    <name type="common">Siberian musk deer</name>
    <name type="synonym">Moschus sibiricus</name>
    <dbReference type="NCBI Taxonomy" id="68415"/>
    <lineage>
        <taxon>Eukaryota</taxon>
        <taxon>Metazoa</taxon>
        <taxon>Chordata</taxon>
        <taxon>Craniata</taxon>
        <taxon>Vertebrata</taxon>
        <taxon>Euteleostomi</taxon>
        <taxon>Mammalia</taxon>
        <taxon>Eutheria</taxon>
        <taxon>Laurasiatheria</taxon>
        <taxon>Artiodactyla</taxon>
        <taxon>Ruminantia</taxon>
        <taxon>Pecora</taxon>
        <taxon>Moschidae</taxon>
        <taxon>Moschus</taxon>
    </lineage>
</organism>
<dbReference type="Ensembl" id="ENSMMST00000001715.1">
    <property type="protein sequence ID" value="ENSMMSP00000001558.1"/>
    <property type="gene ID" value="ENSMMSG00000001249.1"/>
</dbReference>
<dbReference type="GO" id="GO:0000995">
    <property type="term" value="F:RNA polymerase III general transcription initiation factor activity"/>
    <property type="evidence" value="ECO:0007669"/>
    <property type="project" value="Ensembl"/>
</dbReference>
<evidence type="ECO:0000313" key="2">
    <source>
        <dbReference type="Proteomes" id="UP000694544"/>
    </source>
</evidence>
<reference evidence="1" key="1">
    <citation type="submission" date="2025-08" db="UniProtKB">
        <authorList>
            <consortium name="Ensembl"/>
        </authorList>
    </citation>
    <scope>IDENTIFICATION</scope>
</reference>
<sequence>MLSRLQELRKEEETLLRLKAALHDQLNRLKVEELALQSMISSRRGGEMLPSQPAPEPSHDVSLIIVSLGRECSPFCSAEGSEIADYLIKPKELWGVLRRTFWFN</sequence>
<dbReference type="PANTHER" id="PTHR15333:SF2">
    <property type="entry name" value="SNRNA-ACTIVATING PROTEIN COMPLEX SUBUNIT 5"/>
    <property type="match status" value="1"/>
</dbReference>
<name>A0A8C6CHS3_MOSMO</name>
<dbReference type="GO" id="GO:0016251">
    <property type="term" value="F:RNA polymerase II general transcription initiation factor activity"/>
    <property type="evidence" value="ECO:0007669"/>
    <property type="project" value="Ensembl"/>
</dbReference>
<dbReference type="GO" id="GO:0042796">
    <property type="term" value="P:snRNA transcription by RNA polymerase III"/>
    <property type="evidence" value="ECO:0007669"/>
    <property type="project" value="Ensembl"/>
</dbReference>
<dbReference type="GeneTree" id="ENSGT00390000010331"/>
<reference evidence="1" key="2">
    <citation type="submission" date="2025-09" db="UniProtKB">
        <authorList>
            <consortium name="Ensembl"/>
        </authorList>
    </citation>
    <scope>IDENTIFICATION</scope>
</reference>
<dbReference type="Proteomes" id="UP000694544">
    <property type="component" value="Unplaced"/>
</dbReference>
<accession>A0A8C6CHS3</accession>
<dbReference type="GO" id="GO:0005730">
    <property type="term" value="C:nucleolus"/>
    <property type="evidence" value="ECO:0007669"/>
    <property type="project" value="Ensembl"/>
</dbReference>
<evidence type="ECO:0000313" key="1">
    <source>
        <dbReference type="Ensembl" id="ENSMMSP00000001558.1"/>
    </source>
</evidence>
<keyword evidence="2" id="KW-1185">Reference proteome</keyword>
<gene>
    <name evidence="1" type="primary">SNAPC5</name>
</gene>
<dbReference type="InterPro" id="IPR029138">
    <property type="entry name" value="SNAPC5"/>
</dbReference>